<proteinExistence type="predicted"/>
<evidence type="ECO:0000313" key="2">
    <source>
        <dbReference type="Proteomes" id="UP000256373"/>
    </source>
</evidence>
<gene>
    <name evidence="1" type="ORF">DSL64_02285</name>
</gene>
<evidence type="ECO:0000313" key="1">
    <source>
        <dbReference type="EMBL" id="REA64401.1"/>
    </source>
</evidence>
<dbReference type="AlphaFoldDB" id="A0A3D8YJR1"/>
<dbReference type="EMBL" id="QNUL01000001">
    <property type="protein sequence ID" value="REA64401.1"/>
    <property type="molecule type" value="Genomic_DNA"/>
</dbReference>
<organism evidence="1 2">
    <name type="scientific">Dyadobacter luteus</name>
    <dbReference type="NCBI Taxonomy" id="2259619"/>
    <lineage>
        <taxon>Bacteria</taxon>
        <taxon>Pseudomonadati</taxon>
        <taxon>Bacteroidota</taxon>
        <taxon>Cytophagia</taxon>
        <taxon>Cytophagales</taxon>
        <taxon>Spirosomataceae</taxon>
        <taxon>Dyadobacter</taxon>
    </lineage>
</organism>
<comment type="caution">
    <text evidence="1">The sequence shown here is derived from an EMBL/GenBank/DDBJ whole genome shotgun (WGS) entry which is preliminary data.</text>
</comment>
<name>A0A3D8YJR1_9BACT</name>
<dbReference type="OrthoDB" id="6400902at2"/>
<reference evidence="1 2" key="1">
    <citation type="submission" date="2018-07" db="EMBL/GenBank/DDBJ databases">
        <title>Dyadobacter roseus sp. nov., isolated from rose rhizosphere soil.</title>
        <authorList>
            <person name="Chen L."/>
        </authorList>
    </citation>
    <scope>NUCLEOTIDE SEQUENCE [LARGE SCALE GENOMIC DNA]</scope>
    <source>
        <strain evidence="1 2">RS19</strain>
    </source>
</reference>
<dbReference type="RefSeq" id="WP_115829009.1">
    <property type="nucleotide sequence ID" value="NZ_QNUL01000001.1"/>
</dbReference>
<accession>A0A3D8YJR1</accession>
<keyword evidence="2" id="KW-1185">Reference proteome</keyword>
<protein>
    <submittedName>
        <fullName evidence="1">Uncharacterized protein</fullName>
    </submittedName>
</protein>
<dbReference type="Proteomes" id="UP000256373">
    <property type="component" value="Unassembled WGS sequence"/>
</dbReference>
<sequence length="360" mass="40319">MPKLIILVNLLILTALFPVMGQLVEISYYQSKSLKAVQLSSELGNFAILDDKKQSVAIQQIKDGSGLIYWYRRVATEVCVTGECRPIDVGIYWDCTGDFFGLTVFKEPLTKTDHSNFNDFDYTKLMAILADDWSILREYDLNDLTDEKQEASVDAVSGATKREIAEGAVEDAVYTTHTLWHLIHVGEKEQLSDLTARQLANERLLKILLKADKGKYQPFILEMFGLGKIKQSPEIEQLVLDAVGPDVSRIIQSVGIKAIAKLNMQAHDLQNQFALAYGSRNEADKMAILTAMQPIPVLSTQFYDTLASDLTTSNPWMAVKLLPILKDYKPHSQKVLEVVRSLSASEISSLKKAVENFINK</sequence>